<dbReference type="OrthoDB" id="4213157at2"/>
<sequence length="193" mass="21261">MAASRRATVRLWRWRCNPLRRGSDVVEAWVVLLGWVFALVGGLLVGVMAADAVERDAERQRAERRQVPAVLVEDANDRLPERAATDYRVWATVRWAAPDGSTHRDEARVPSKTPAGSKITVWTDKNSEVTAEPLSDGETRVHAILGGVLTGAGAGGVVLCAAWAVRLGMDRRRLAQWAAEWELIDTRKGWKTG</sequence>
<dbReference type="AlphaFoldDB" id="A0A117NTF8"/>
<reference evidence="2 3" key="1">
    <citation type="submission" date="2015-10" db="EMBL/GenBank/DDBJ databases">
        <title>Draft genome sequence of Streptomyces curacoi DSM 40107, type strain for the species Streptomyces curacoi.</title>
        <authorList>
            <person name="Ruckert C."/>
            <person name="Winkler A."/>
            <person name="Kalinowski J."/>
            <person name="Kampfer P."/>
            <person name="Glaeser S."/>
        </authorList>
    </citation>
    <scope>NUCLEOTIDE SEQUENCE [LARGE SCALE GENOMIC DNA]</scope>
    <source>
        <strain evidence="2 3">DSM 40107</strain>
    </source>
</reference>
<proteinExistence type="predicted"/>
<keyword evidence="1" id="KW-0472">Membrane</keyword>
<organism evidence="2 3">
    <name type="scientific">Streptomyces curacoi</name>
    <dbReference type="NCBI Taxonomy" id="146536"/>
    <lineage>
        <taxon>Bacteria</taxon>
        <taxon>Bacillati</taxon>
        <taxon>Actinomycetota</taxon>
        <taxon>Actinomycetes</taxon>
        <taxon>Kitasatosporales</taxon>
        <taxon>Streptomycetaceae</taxon>
        <taxon>Streptomyces</taxon>
    </lineage>
</organism>
<dbReference type="EMBL" id="LMWJ01000044">
    <property type="protein sequence ID" value="KUM67075.1"/>
    <property type="molecule type" value="Genomic_DNA"/>
</dbReference>
<gene>
    <name evidence="2" type="ORF">AQI70_36765</name>
</gene>
<evidence type="ECO:0000313" key="3">
    <source>
        <dbReference type="Proteomes" id="UP000054024"/>
    </source>
</evidence>
<keyword evidence="3" id="KW-1185">Reference proteome</keyword>
<dbReference type="InterPro" id="IPR039708">
    <property type="entry name" value="MT1774/Rv1733c-like"/>
</dbReference>
<accession>A0A117NTF8</accession>
<keyword evidence="1" id="KW-0812">Transmembrane</keyword>
<dbReference type="STRING" id="146536.AQI70_36765"/>
<name>A0A117NTF8_9ACTN</name>
<keyword evidence="1" id="KW-1133">Transmembrane helix</keyword>
<dbReference type="Proteomes" id="UP000054024">
    <property type="component" value="Unassembled WGS sequence"/>
</dbReference>
<evidence type="ECO:0000256" key="1">
    <source>
        <dbReference type="SAM" id="Phobius"/>
    </source>
</evidence>
<feature type="transmembrane region" description="Helical" evidence="1">
    <location>
        <begin position="143"/>
        <end position="165"/>
    </location>
</feature>
<protein>
    <submittedName>
        <fullName evidence="2">Uncharacterized protein</fullName>
    </submittedName>
</protein>
<dbReference type="PANTHER" id="PTHR42305">
    <property type="entry name" value="MEMBRANE PROTEIN RV1733C-RELATED"/>
    <property type="match status" value="1"/>
</dbReference>
<feature type="transmembrane region" description="Helical" evidence="1">
    <location>
        <begin position="28"/>
        <end position="50"/>
    </location>
</feature>
<evidence type="ECO:0000313" key="2">
    <source>
        <dbReference type="EMBL" id="KUM67075.1"/>
    </source>
</evidence>
<comment type="caution">
    <text evidence="2">The sequence shown here is derived from an EMBL/GenBank/DDBJ whole genome shotgun (WGS) entry which is preliminary data.</text>
</comment>
<dbReference type="PANTHER" id="PTHR42305:SF1">
    <property type="entry name" value="MEMBRANE PROTEIN RV1733C-RELATED"/>
    <property type="match status" value="1"/>
</dbReference>